<dbReference type="Proteomes" id="UP000285740">
    <property type="component" value="Unassembled WGS sequence"/>
</dbReference>
<dbReference type="InterPro" id="IPR013249">
    <property type="entry name" value="RNA_pol_sigma70_r4_t2"/>
</dbReference>
<dbReference type="Gene3D" id="1.10.10.10">
    <property type="entry name" value="Winged helix-like DNA-binding domain superfamily/Winged helix DNA-binding domain"/>
    <property type="match status" value="1"/>
</dbReference>
<dbReference type="GO" id="GO:0006352">
    <property type="term" value="P:DNA-templated transcription initiation"/>
    <property type="evidence" value="ECO:0007669"/>
    <property type="project" value="InterPro"/>
</dbReference>
<dbReference type="InterPro" id="IPR013324">
    <property type="entry name" value="RNA_pol_sigma_r3/r4-like"/>
</dbReference>
<proteinExistence type="predicted"/>
<dbReference type="Pfam" id="PF08281">
    <property type="entry name" value="Sigma70_r4_2"/>
    <property type="match status" value="1"/>
</dbReference>
<dbReference type="RefSeq" id="WP_118030365.1">
    <property type="nucleotide sequence ID" value="NZ_QSFV01000013.1"/>
</dbReference>
<feature type="domain" description="RNA polymerase sigma factor 70 region 4 type 2" evidence="1">
    <location>
        <begin position="92"/>
        <end position="144"/>
    </location>
</feature>
<reference evidence="2 3" key="1">
    <citation type="submission" date="2018-08" db="EMBL/GenBank/DDBJ databases">
        <title>A genome reference for cultivated species of the human gut microbiota.</title>
        <authorList>
            <person name="Zou Y."/>
            <person name="Xue W."/>
            <person name="Luo G."/>
        </authorList>
    </citation>
    <scope>NUCLEOTIDE SEQUENCE [LARGE SCALE GENOMIC DNA]</scope>
    <source>
        <strain evidence="2 3">AM42-30</strain>
    </source>
</reference>
<dbReference type="AlphaFoldDB" id="A0A413T7D2"/>
<sequence>MADKEKYYIAIEGQLLEVNKEIYEVYYKGKRKEQYFEQDLKIEHTKINKETGERIVVPSREDSFERLLEAEKQFAEDGNSVEDEVIHTIMVEKLQQTLKMLSEEENTIIQALFYEDLSETELAKRLGIARTTLQSRKYKILEKLKKYFHY</sequence>
<protein>
    <submittedName>
        <fullName evidence="2">Sigma-70 family RNA polymerase sigma factor</fullName>
    </submittedName>
</protein>
<evidence type="ECO:0000259" key="1">
    <source>
        <dbReference type="Pfam" id="PF08281"/>
    </source>
</evidence>
<name>A0A413T7D2_9FIRM</name>
<organism evidence="2 3">
    <name type="scientific">Eubacterium ventriosum</name>
    <dbReference type="NCBI Taxonomy" id="39496"/>
    <lineage>
        <taxon>Bacteria</taxon>
        <taxon>Bacillati</taxon>
        <taxon>Bacillota</taxon>
        <taxon>Clostridia</taxon>
        <taxon>Eubacteriales</taxon>
        <taxon>Eubacteriaceae</taxon>
        <taxon>Eubacterium</taxon>
    </lineage>
</organism>
<dbReference type="GO" id="GO:0003700">
    <property type="term" value="F:DNA-binding transcription factor activity"/>
    <property type="evidence" value="ECO:0007669"/>
    <property type="project" value="InterPro"/>
</dbReference>
<gene>
    <name evidence="2" type="ORF">DW918_05400</name>
</gene>
<dbReference type="InterPro" id="IPR036388">
    <property type="entry name" value="WH-like_DNA-bd_sf"/>
</dbReference>
<accession>A0A413T7D2</accession>
<dbReference type="SUPFAM" id="SSF88659">
    <property type="entry name" value="Sigma3 and sigma4 domains of RNA polymerase sigma factors"/>
    <property type="match status" value="1"/>
</dbReference>
<evidence type="ECO:0000313" key="2">
    <source>
        <dbReference type="EMBL" id="RHA80819.1"/>
    </source>
</evidence>
<dbReference type="EMBL" id="QSFV01000013">
    <property type="protein sequence ID" value="RHA80819.1"/>
    <property type="molecule type" value="Genomic_DNA"/>
</dbReference>
<comment type="caution">
    <text evidence="2">The sequence shown here is derived from an EMBL/GenBank/DDBJ whole genome shotgun (WGS) entry which is preliminary data.</text>
</comment>
<evidence type="ECO:0000313" key="3">
    <source>
        <dbReference type="Proteomes" id="UP000285740"/>
    </source>
</evidence>